<dbReference type="Proteomes" id="UP000001312">
    <property type="component" value="Unassembled WGS sequence"/>
</dbReference>
<dbReference type="AlphaFoldDB" id="A7F0Z9"/>
<protein>
    <submittedName>
        <fullName evidence="2">Uncharacterized protein</fullName>
    </submittedName>
</protein>
<evidence type="ECO:0000313" key="3">
    <source>
        <dbReference type="Proteomes" id="UP000001312"/>
    </source>
</evidence>
<organism evidence="2 3">
    <name type="scientific">Sclerotinia sclerotiorum (strain ATCC 18683 / 1980 / Ss-1)</name>
    <name type="common">White mold</name>
    <name type="synonym">Whetzelinia sclerotiorum</name>
    <dbReference type="NCBI Taxonomy" id="665079"/>
    <lineage>
        <taxon>Eukaryota</taxon>
        <taxon>Fungi</taxon>
        <taxon>Dikarya</taxon>
        <taxon>Ascomycota</taxon>
        <taxon>Pezizomycotina</taxon>
        <taxon>Leotiomycetes</taxon>
        <taxon>Helotiales</taxon>
        <taxon>Sclerotiniaceae</taxon>
        <taxon>Sclerotinia</taxon>
    </lineage>
</organism>
<sequence length="117" mass="13418">MWPYVDFHRLMAPSYQLQMFELDNLSGLYLIAFAIWRRPHIDTEADQQYTKISGEVIDKAEILCPLVEFSPASFMKELGFRKASVIYTLQPLSQSKAETPDAPWRSGDVPSLGMDEM</sequence>
<keyword evidence="3" id="KW-1185">Reference proteome</keyword>
<dbReference type="InParanoid" id="A7F0Z9"/>
<evidence type="ECO:0000313" key="2">
    <source>
        <dbReference type="EMBL" id="EDN95391.1"/>
    </source>
</evidence>
<dbReference type="HOGENOM" id="CLU_2086244_0_0_1"/>
<dbReference type="GeneID" id="5484105"/>
<gene>
    <name evidence="2" type="ORF">SS1G_11268</name>
</gene>
<feature type="region of interest" description="Disordered" evidence="1">
    <location>
        <begin position="93"/>
        <end position="117"/>
    </location>
</feature>
<reference evidence="3" key="1">
    <citation type="journal article" date="2011" name="PLoS Genet.">
        <title>Genomic analysis of the necrotrophic fungal pathogens Sclerotinia sclerotiorum and Botrytis cinerea.</title>
        <authorList>
            <person name="Amselem J."/>
            <person name="Cuomo C.A."/>
            <person name="van Kan J.A."/>
            <person name="Viaud M."/>
            <person name="Benito E.P."/>
            <person name="Couloux A."/>
            <person name="Coutinho P.M."/>
            <person name="de Vries R.P."/>
            <person name="Dyer P.S."/>
            <person name="Fillinger S."/>
            <person name="Fournier E."/>
            <person name="Gout L."/>
            <person name="Hahn M."/>
            <person name="Kohn L."/>
            <person name="Lapalu N."/>
            <person name="Plummer K.M."/>
            <person name="Pradier J.M."/>
            <person name="Quevillon E."/>
            <person name="Sharon A."/>
            <person name="Simon A."/>
            <person name="ten Have A."/>
            <person name="Tudzynski B."/>
            <person name="Tudzynski P."/>
            <person name="Wincker P."/>
            <person name="Andrew M."/>
            <person name="Anthouard V."/>
            <person name="Beever R.E."/>
            <person name="Beffa R."/>
            <person name="Benoit I."/>
            <person name="Bouzid O."/>
            <person name="Brault B."/>
            <person name="Chen Z."/>
            <person name="Choquer M."/>
            <person name="Collemare J."/>
            <person name="Cotton P."/>
            <person name="Danchin E.G."/>
            <person name="Da Silva C."/>
            <person name="Gautier A."/>
            <person name="Giraud C."/>
            <person name="Giraud T."/>
            <person name="Gonzalez C."/>
            <person name="Grossetete S."/>
            <person name="Guldener U."/>
            <person name="Henrissat B."/>
            <person name="Howlett B.J."/>
            <person name="Kodira C."/>
            <person name="Kretschmer M."/>
            <person name="Lappartient A."/>
            <person name="Leroch M."/>
            <person name="Levis C."/>
            <person name="Mauceli E."/>
            <person name="Neuveglise C."/>
            <person name="Oeser B."/>
            <person name="Pearson M."/>
            <person name="Poulain J."/>
            <person name="Poussereau N."/>
            <person name="Quesneville H."/>
            <person name="Rascle C."/>
            <person name="Schumacher J."/>
            <person name="Segurens B."/>
            <person name="Sexton A."/>
            <person name="Silva E."/>
            <person name="Sirven C."/>
            <person name="Soanes D.M."/>
            <person name="Talbot N.J."/>
            <person name="Templeton M."/>
            <person name="Yandava C."/>
            <person name="Yarden O."/>
            <person name="Zeng Q."/>
            <person name="Rollins J.A."/>
            <person name="Lebrun M.H."/>
            <person name="Dickman M."/>
        </authorList>
    </citation>
    <scope>NUCLEOTIDE SEQUENCE [LARGE SCALE GENOMIC DNA]</scope>
    <source>
        <strain evidence="3">ATCC 18683 / 1980 / Ss-1</strain>
    </source>
</reference>
<dbReference type="RefSeq" id="XP_001588026.1">
    <property type="nucleotide sequence ID" value="XM_001587976.1"/>
</dbReference>
<proteinExistence type="predicted"/>
<accession>A7F0Z9</accession>
<dbReference type="KEGG" id="ssl:SS1G_11268"/>
<name>A7F0Z9_SCLS1</name>
<dbReference type="EMBL" id="CH476637">
    <property type="protein sequence ID" value="EDN95391.1"/>
    <property type="molecule type" value="Genomic_DNA"/>
</dbReference>
<evidence type="ECO:0000256" key="1">
    <source>
        <dbReference type="SAM" id="MobiDB-lite"/>
    </source>
</evidence>